<feature type="non-terminal residue" evidence="7">
    <location>
        <position position="1"/>
    </location>
</feature>
<dbReference type="RefSeq" id="WP_048574646.1">
    <property type="nucleotide sequence ID" value="NZ_LFEH01000334.1"/>
</dbReference>
<reference evidence="7 8" key="1">
    <citation type="submission" date="2015-06" db="EMBL/GenBank/DDBJ databases">
        <title>Draft genome sequence of Streptomyces leeuwenhoekii C58, which produces the novel lasso peptide, chaxapeptin.</title>
        <authorList>
            <person name="Yi Y."/>
            <person name="Hai D."/>
            <person name="Jaspars M."/>
            <person name="Sheng H."/>
            <person name="Rateb M.E."/>
            <person name="Bull A."/>
            <person name="Goodfellow M."/>
            <person name="Asenjo J.A."/>
            <person name="Ebel R."/>
        </authorList>
    </citation>
    <scope>NUCLEOTIDE SEQUENCE [LARGE SCALE GENOMIC DNA]</scope>
    <source>
        <strain evidence="7 8">C58</strain>
    </source>
</reference>
<keyword evidence="8" id="KW-1185">Reference proteome</keyword>
<evidence type="ECO:0000313" key="8">
    <source>
        <dbReference type="Proteomes" id="UP000037274"/>
    </source>
</evidence>
<name>A0ABR5HQ26_STRLW</name>
<dbReference type="PROSITE" id="PS50075">
    <property type="entry name" value="CARRIER"/>
    <property type="match status" value="2"/>
</dbReference>
<keyword evidence="2" id="KW-0597">Phosphoprotein</keyword>
<keyword evidence="4" id="KW-0511">Multifunctional enzyme</keyword>
<comment type="caution">
    <text evidence="7">The sequence shown here is derived from an EMBL/GenBank/DDBJ whole genome shotgun (WGS) entry which is preliminary data.</text>
</comment>
<dbReference type="InterPro" id="IPR020806">
    <property type="entry name" value="PKS_PP-bd"/>
</dbReference>
<dbReference type="PROSITE" id="PS00012">
    <property type="entry name" value="PHOSPHOPANTETHEINE"/>
    <property type="match status" value="1"/>
</dbReference>
<dbReference type="InterPro" id="IPR006162">
    <property type="entry name" value="Ppantetheine_attach_site"/>
</dbReference>
<protein>
    <recommendedName>
        <fullName evidence="6">Carrier domain-containing protein</fullName>
    </recommendedName>
</protein>
<dbReference type="SUPFAM" id="SSF47336">
    <property type="entry name" value="ACP-like"/>
    <property type="match status" value="2"/>
</dbReference>
<sequence length="237" mass="24951">LRNRLREATGAKLPATLVFDHPTPRAVARHLQHTLGRQAALAATAGDSALTRRLAGLTPAGQEELLLDLVRAQVAAVLGHSGPEAVRADTAFKEAGFDSLTSVELRNRLREATGLKLPATLVFDHPTPLLLARRLRADLLPDGAAAGTGLDDVRLRDLLASVPLDRIRAAGLMEALVRLAAPDDRDAPDTGGTGHPAHATADSATDTAEPAIAELDVDDLVDLALGDEQSRETGSRH</sequence>
<keyword evidence="3" id="KW-0808">Transferase</keyword>
<feature type="domain" description="Carrier" evidence="6">
    <location>
        <begin position="64"/>
        <end position="139"/>
    </location>
</feature>
<feature type="compositionally biased region" description="Low complexity" evidence="5">
    <location>
        <begin position="195"/>
        <end position="211"/>
    </location>
</feature>
<evidence type="ECO:0000256" key="1">
    <source>
        <dbReference type="ARBA" id="ARBA00022450"/>
    </source>
</evidence>
<gene>
    <name evidence="7" type="ORF">ACH49_30265</name>
</gene>
<organism evidence="7 8">
    <name type="scientific">Streptomyces leeuwenhoekii</name>
    <dbReference type="NCBI Taxonomy" id="1437453"/>
    <lineage>
        <taxon>Bacteria</taxon>
        <taxon>Bacillati</taxon>
        <taxon>Actinomycetota</taxon>
        <taxon>Actinomycetes</taxon>
        <taxon>Kitasatosporales</taxon>
        <taxon>Streptomycetaceae</taxon>
        <taxon>Streptomyces</taxon>
    </lineage>
</organism>
<dbReference type="Pfam" id="PF00550">
    <property type="entry name" value="PP-binding"/>
    <property type="match status" value="1"/>
</dbReference>
<dbReference type="SMART" id="SM00823">
    <property type="entry name" value="PKS_PP"/>
    <property type="match status" value="1"/>
</dbReference>
<feature type="region of interest" description="Disordered" evidence="5">
    <location>
        <begin position="183"/>
        <end position="211"/>
    </location>
</feature>
<dbReference type="InterPro" id="IPR009081">
    <property type="entry name" value="PP-bd_ACP"/>
</dbReference>
<proteinExistence type="predicted"/>
<evidence type="ECO:0000259" key="6">
    <source>
        <dbReference type="PROSITE" id="PS50075"/>
    </source>
</evidence>
<dbReference type="Proteomes" id="UP000037274">
    <property type="component" value="Unassembled WGS sequence"/>
</dbReference>
<evidence type="ECO:0000256" key="2">
    <source>
        <dbReference type="ARBA" id="ARBA00022553"/>
    </source>
</evidence>
<evidence type="ECO:0000256" key="5">
    <source>
        <dbReference type="SAM" id="MobiDB-lite"/>
    </source>
</evidence>
<accession>A0ABR5HQ26</accession>
<dbReference type="PANTHER" id="PTHR43775">
    <property type="entry name" value="FATTY ACID SYNTHASE"/>
    <property type="match status" value="1"/>
</dbReference>
<dbReference type="InterPro" id="IPR050091">
    <property type="entry name" value="PKS_NRPS_Biosynth_Enz"/>
</dbReference>
<keyword evidence="1" id="KW-0596">Phosphopantetheine</keyword>
<dbReference type="InterPro" id="IPR036736">
    <property type="entry name" value="ACP-like_sf"/>
</dbReference>
<dbReference type="Gene3D" id="1.10.1200.10">
    <property type="entry name" value="ACP-like"/>
    <property type="match status" value="2"/>
</dbReference>
<feature type="domain" description="Carrier" evidence="6">
    <location>
        <begin position="1"/>
        <end position="35"/>
    </location>
</feature>
<evidence type="ECO:0000256" key="3">
    <source>
        <dbReference type="ARBA" id="ARBA00022679"/>
    </source>
</evidence>
<evidence type="ECO:0000256" key="4">
    <source>
        <dbReference type="ARBA" id="ARBA00023268"/>
    </source>
</evidence>
<dbReference type="EMBL" id="LFEH01000334">
    <property type="protein sequence ID" value="KMS65820.1"/>
    <property type="molecule type" value="Genomic_DNA"/>
</dbReference>
<evidence type="ECO:0000313" key="7">
    <source>
        <dbReference type="EMBL" id="KMS65820.1"/>
    </source>
</evidence>
<dbReference type="PANTHER" id="PTHR43775:SF51">
    <property type="entry name" value="INACTIVE PHENOLPHTHIOCEROL SYNTHESIS POLYKETIDE SYNTHASE TYPE I PKS1-RELATED"/>
    <property type="match status" value="1"/>
</dbReference>
<dbReference type="SMART" id="SM01294">
    <property type="entry name" value="PKS_PP_betabranch"/>
    <property type="match status" value="1"/>
</dbReference>